<dbReference type="AlphaFoldDB" id="A0A2A2MB30"/>
<proteinExistence type="predicted"/>
<dbReference type="GO" id="GO:0003677">
    <property type="term" value="F:DNA binding"/>
    <property type="evidence" value="ECO:0007669"/>
    <property type="project" value="InterPro"/>
</dbReference>
<dbReference type="SUPFAM" id="SSF56349">
    <property type="entry name" value="DNA breaking-rejoining enzymes"/>
    <property type="match status" value="1"/>
</dbReference>
<accession>A0A2A2MB30</accession>
<keyword evidence="1" id="KW-0233">DNA recombination</keyword>
<protein>
    <submittedName>
        <fullName evidence="3">Integrase</fullName>
    </submittedName>
</protein>
<keyword evidence="4" id="KW-1185">Reference proteome</keyword>
<dbReference type="InterPro" id="IPR013762">
    <property type="entry name" value="Integrase-like_cat_sf"/>
</dbReference>
<dbReference type="OrthoDB" id="8368662at2"/>
<dbReference type="CDD" id="cd00397">
    <property type="entry name" value="DNA_BRE_C"/>
    <property type="match status" value="1"/>
</dbReference>
<organism evidence="3 4">
    <name type="scientific">Hafnia paralvei</name>
    <dbReference type="NCBI Taxonomy" id="546367"/>
    <lineage>
        <taxon>Bacteria</taxon>
        <taxon>Pseudomonadati</taxon>
        <taxon>Pseudomonadota</taxon>
        <taxon>Gammaproteobacteria</taxon>
        <taxon>Enterobacterales</taxon>
        <taxon>Hafniaceae</taxon>
        <taxon>Hafnia</taxon>
    </lineage>
</organism>
<dbReference type="RefSeq" id="WP_039185575.1">
    <property type="nucleotide sequence ID" value="NZ_JBPUTN010000003.1"/>
</dbReference>
<dbReference type="Gene3D" id="1.10.443.10">
    <property type="entry name" value="Intergrase catalytic core"/>
    <property type="match status" value="1"/>
</dbReference>
<evidence type="ECO:0000256" key="1">
    <source>
        <dbReference type="ARBA" id="ARBA00023172"/>
    </source>
</evidence>
<dbReference type="InterPro" id="IPR011010">
    <property type="entry name" value="DNA_brk_join_enz"/>
</dbReference>
<dbReference type="Proteomes" id="UP000218796">
    <property type="component" value="Unassembled WGS sequence"/>
</dbReference>
<evidence type="ECO:0000313" key="3">
    <source>
        <dbReference type="EMBL" id="PAV95923.1"/>
    </source>
</evidence>
<sequence>MKTLIQENYSVLKTKDSENEFDINDSCWVLSRDVKLNFLQFERKVSKYLLNRIKETLAYTAVNFSSAYTRKFFFAINKFVNFNKGVLKSFEYGVIKRFYNAYYKSSYTHVESLKYFLIKFHELHEELLNKEVLDLVSKWKIDKPNRTTGKIEKGISSRPLIEKELVGFLSKITERYNSGDINMKDYLMVMLMIYTGRRPMQIAQLKRKDLYSKNEVGYLKMPRIKQGGRFRSYFTEVKVGANLYDSLSKLKAVVKDFIENELDKKLSHEELENLPLFIDSYFFNVTYDLKKLYENNFTNLHMNSKKITERLKSVYRTVNDLNNDSMPTINSRQLRATLATRVAQKGYGLNVVAKVLDHTNLKSVLCYAKNNEEFSFRIDEAINDLILPYASSFLTTVNDTKQKINNDLMSIIKHTKTLISDYSEGPEVDTMSEFVSVIETKVISLINFSNNMDGEL</sequence>
<gene>
    <name evidence="3" type="ORF">CJD50_12910</name>
</gene>
<dbReference type="PROSITE" id="PS51898">
    <property type="entry name" value="TYR_RECOMBINASE"/>
    <property type="match status" value="1"/>
</dbReference>
<dbReference type="Pfam" id="PF00589">
    <property type="entry name" value="Phage_integrase"/>
    <property type="match status" value="1"/>
</dbReference>
<dbReference type="GO" id="GO:0006310">
    <property type="term" value="P:DNA recombination"/>
    <property type="evidence" value="ECO:0007669"/>
    <property type="project" value="UniProtKB-KW"/>
</dbReference>
<evidence type="ECO:0000259" key="2">
    <source>
        <dbReference type="PROSITE" id="PS51898"/>
    </source>
</evidence>
<dbReference type="GO" id="GO:0015074">
    <property type="term" value="P:DNA integration"/>
    <property type="evidence" value="ECO:0007669"/>
    <property type="project" value="InterPro"/>
</dbReference>
<reference evidence="3 4" key="1">
    <citation type="submission" date="2017-08" db="EMBL/GenBank/DDBJ databases">
        <title>Draft Genome Sequence of Hafnia alvei CITHA-6 Isolated from Raw Bovine Milk.</title>
        <authorList>
            <person name="Culligan E.P."/>
            <person name="Mcsweeney A."/>
            <person name="O'Doherty C."/>
            <person name="Gleeson E."/>
            <person name="O'Riordan D."/>
            <person name="Sleator R.D."/>
        </authorList>
    </citation>
    <scope>NUCLEOTIDE SEQUENCE [LARGE SCALE GENOMIC DNA]</scope>
    <source>
        <strain evidence="3 4">CITHA-6</strain>
    </source>
</reference>
<name>A0A2A2MB30_9GAMM</name>
<evidence type="ECO:0000313" key="4">
    <source>
        <dbReference type="Proteomes" id="UP000218796"/>
    </source>
</evidence>
<dbReference type="EMBL" id="NQMS01000005">
    <property type="protein sequence ID" value="PAV95923.1"/>
    <property type="molecule type" value="Genomic_DNA"/>
</dbReference>
<comment type="caution">
    <text evidence="3">The sequence shown here is derived from an EMBL/GenBank/DDBJ whole genome shotgun (WGS) entry which is preliminary data.</text>
</comment>
<dbReference type="InterPro" id="IPR002104">
    <property type="entry name" value="Integrase_catalytic"/>
</dbReference>
<feature type="domain" description="Tyr recombinase" evidence="2">
    <location>
        <begin position="155"/>
        <end position="383"/>
    </location>
</feature>